<dbReference type="STRING" id="1890364.A0A2P6NJX7"/>
<proteinExistence type="predicted"/>
<comment type="caution">
    <text evidence="2">The sequence shown here is derived from an EMBL/GenBank/DDBJ whole genome shotgun (WGS) entry which is preliminary data.</text>
</comment>
<dbReference type="InParanoid" id="A0A2P6NJX7"/>
<dbReference type="OrthoDB" id="407630at2759"/>
<evidence type="ECO:0000313" key="3">
    <source>
        <dbReference type="Proteomes" id="UP000241769"/>
    </source>
</evidence>
<accession>A0A2P6NJX7</accession>
<dbReference type="PANTHER" id="PTHR11158">
    <property type="entry name" value="MSF1/PX19 RELATED"/>
    <property type="match status" value="1"/>
</dbReference>
<name>A0A2P6NJX7_9EUKA</name>
<evidence type="ECO:0000259" key="1">
    <source>
        <dbReference type="PROSITE" id="PS50904"/>
    </source>
</evidence>
<dbReference type="PROSITE" id="PS50904">
    <property type="entry name" value="PRELI_MSF1"/>
    <property type="match status" value="1"/>
</dbReference>
<dbReference type="Pfam" id="PF04707">
    <property type="entry name" value="PRELI"/>
    <property type="match status" value="1"/>
</dbReference>
<dbReference type="GO" id="GO:0005758">
    <property type="term" value="C:mitochondrial intermembrane space"/>
    <property type="evidence" value="ECO:0007669"/>
    <property type="project" value="InterPro"/>
</dbReference>
<dbReference type="InterPro" id="IPR006797">
    <property type="entry name" value="PRELI/MSF1_dom"/>
</dbReference>
<dbReference type="InterPro" id="IPR037365">
    <property type="entry name" value="Slowmo/Ups"/>
</dbReference>
<dbReference type="FunCoup" id="A0A2P6NJX7">
    <property type="interactions" value="349"/>
</dbReference>
<protein>
    <recommendedName>
        <fullName evidence="1">PRELI/MSF1 domain-containing protein</fullName>
    </recommendedName>
</protein>
<evidence type="ECO:0000313" key="2">
    <source>
        <dbReference type="EMBL" id="PRP84236.1"/>
    </source>
</evidence>
<feature type="domain" description="PRELI/MSF1" evidence="1">
    <location>
        <begin position="1"/>
        <end position="173"/>
    </location>
</feature>
<gene>
    <name evidence="2" type="ORF">PROFUN_08436</name>
</gene>
<reference evidence="2 3" key="1">
    <citation type="journal article" date="2018" name="Genome Biol. Evol.">
        <title>Multiple Roots of Fruiting Body Formation in Amoebozoa.</title>
        <authorList>
            <person name="Hillmann F."/>
            <person name="Forbes G."/>
            <person name="Novohradska S."/>
            <person name="Ferling I."/>
            <person name="Riege K."/>
            <person name="Groth M."/>
            <person name="Westermann M."/>
            <person name="Marz M."/>
            <person name="Spaller T."/>
            <person name="Winckler T."/>
            <person name="Schaap P."/>
            <person name="Glockner G."/>
        </authorList>
    </citation>
    <scope>NUCLEOTIDE SEQUENCE [LARGE SCALE GENOMIC DNA]</scope>
    <source>
        <strain evidence="2 3">Jena</strain>
    </source>
</reference>
<sequence>MVTTETLDHTFQHPWSKIALASWHKYPHPSRPDVESVDLIRRDFDPKTGVLFTTRLMTIKYNAPPWMSRFMGKSPRAYFIEDTMIDPINKRMVMKSRNATFDSILVLQEKITYTADEQNGEWTKMKQEAKVTAFPYLVSKKIEEFSVKEFTQNAKKGRDLMEQAVHKIEAMNMFA</sequence>
<dbReference type="EMBL" id="MDYQ01000067">
    <property type="protein sequence ID" value="PRP84236.1"/>
    <property type="molecule type" value="Genomic_DNA"/>
</dbReference>
<dbReference type="Proteomes" id="UP000241769">
    <property type="component" value="Unassembled WGS sequence"/>
</dbReference>
<keyword evidence="3" id="KW-1185">Reference proteome</keyword>
<dbReference type="AlphaFoldDB" id="A0A2P6NJX7"/>
<organism evidence="2 3">
    <name type="scientific">Planoprotostelium fungivorum</name>
    <dbReference type="NCBI Taxonomy" id="1890364"/>
    <lineage>
        <taxon>Eukaryota</taxon>
        <taxon>Amoebozoa</taxon>
        <taxon>Evosea</taxon>
        <taxon>Variosea</taxon>
        <taxon>Cavosteliida</taxon>
        <taxon>Cavosteliaceae</taxon>
        <taxon>Planoprotostelium</taxon>
    </lineage>
</organism>